<feature type="domain" description="Threonine/serine exporter-like N-terminal" evidence="8">
    <location>
        <begin position="31"/>
        <end position="272"/>
    </location>
</feature>
<evidence type="ECO:0000256" key="7">
    <source>
        <dbReference type="SAM" id="Phobius"/>
    </source>
</evidence>
<dbReference type="Proteomes" id="UP001213972">
    <property type="component" value="Chromosome"/>
</dbReference>
<feature type="transmembrane region" description="Helical" evidence="7">
    <location>
        <begin position="158"/>
        <end position="174"/>
    </location>
</feature>
<dbReference type="InterPro" id="IPR024528">
    <property type="entry name" value="ThrE_2"/>
</dbReference>
<feature type="transmembrane region" description="Helical" evidence="7">
    <location>
        <begin position="219"/>
        <end position="241"/>
    </location>
</feature>
<feature type="transmembrane region" description="Helical" evidence="7">
    <location>
        <begin position="340"/>
        <end position="360"/>
    </location>
</feature>
<dbReference type="PANTHER" id="PTHR34390">
    <property type="entry name" value="UPF0442 PROTEIN YJJB-RELATED"/>
    <property type="match status" value="1"/>
</dbReference>
<evidence type="ECO:0000313" key="10">
    <source>
        <dbReference type="EMBL" id="WEK13656.1"/>
    </source>
</evidence>
<proteinExistence type="inferred from homology"/>
<feature type="transmembrane region" description="Helical" evidence="7">
    <location>
        <begin position="291"/>
        <end position="310"/>
    </location>
</feature>
<reference evidence="10" key="1">
    <citation type="submission" date="2023-03" db="EMBL/GenBank/DDBJ databases">
        <title>Andean soil-derived lignocellulolytic bacterial consortium as a source of novel taxa and putative plastic-active enzymes.</title>
        <authorList>
            <person name="Diaz-Garcia L."/>
            <person name="Chuvochina M."/>
            <person name="Feuerriegel G."/>
            <person name="Bunk B."/>
            <person name="Sproer C."/>
            <person name="Streit W.R."/>
            <person name="Rodriguez L.M."/>
            <person name="Overmann J."/>
            <person name="Jimenez D.J."/>
        </authorList>
    </citation>
    <scope>NUCLEOTIDE SEQUENCE</scope>
    <source>
        <strain evidence="10">MAG 4610</strain>
    </source>
</reference>
<evidence type="ECO:0000259" key="8">
    <source>
        <dbReference type="Pfam" id="PF06738"/>
    </source>
</evidence>
<feature type="domain" description="Threonine/Serine exporter ThrE" evidence="9">
    <location>
        <begin position="299"/>
        <end position="421"/>
    </location>
</feature>
<dbReference type="GO" id="GO:0005886">
    <property type="term" value="C:plasma membrane"/>
    <property type="evidence" value="ECO:0007669"/>
    <property type="project" value="UniProtKB-SubCell"/>
</dbReference>
<dbReference type="GO" id="GO:0022857">
    <property type="term" value="F:transmembrane transporter activity"/>
    <property type="evidence" value="ECO:0007669"/>
    <property type="project" value="InterPro"/>
</dbReference>
<keyword evidence="5 7" id="KW-0472">Membrane</keyword>
<feature type="transmembrane region" description="Helical" evidence="7">
    <location>
        <begin position="253"/>
        <end position="271"/>
    </location>
</feature>
<protein>
    <submittedName>
        <fullName evidence="10">Threonine/serine exporter family protein</fullName>
    </submittedName>
</protein>
<comment type="similarity">
    <text evidence="6">Belongs to the ThrE exporter (TC 2.A.79) family.</text>
</comment>
<evidence type="ECO:0000256" key="2">
    <source>
        <dbReference type="ARBA" id="ARBA00022475"/>
    </source>
</evidence>
<evidence type="ECO:0000256" key="5">
    <source>
        <dbReference type="ARBA" id="ARBA00023136"/>
    </source>
</evidence>
<dbReference type="AlphaFoldDB" id="A0AAJ6B5B7"/>
<dbReference type="Pfam" id="PF06738">
    <property type="entry name" value="ThrE"/>
    <property type="match status" value="1"/>
</dbReference>
<keyword evidence="4 7" id="KW-1133">Transmembrane helix</keyword>
<evidence type="ECO:0000256" key="6">
    <source>
        <dbReference type="ARBA" id="ARBA00034125"/>
    </source>
</evidence>
<dbReference type="GO" id="GO:0015744">
    <property type="term" value="P:succinate transport"/>
    <property type="evidence" value="ECO:0007669"/>
    <property type="project" value="TreeGrafter"/>
</dbReference>
<dbReference type="InterPro" id="IPR050539">
    <property type="entry name" value="ThrE_Dicarb/AminoAcid_Exp"/>
</dbReference>
<dbReference type="InterPro" id="IPR010619">
    <property type="entry name" value="ThrE-like_N"/>
</dbReference>
<dbReference type="Pfam" id="PF12821">
    <property type="entry name" value="ThrE_2"/>
    <property type="match status" value="1"/>
</dbReference>
<keyword evidence="3 7" id="KW-0812">Transmembrane</keyword>
<evidence type="ECO:0000256" key="1">
    <source>
        <dbReference type="ARBA" id="ARBA00004651"/>
    </source>
</evidence>
<feature type="transmembrane region" description="Helical" evidence="7">
    <location>
        <begin position="136"/>
        <end position="152"/>
    </location>
</feature>
<comment type="subcellular location">
    <subcellularLocation>
        <location evidence="1">Cell membrane</location>
        <topology evidence="1">Multi-pass membrane protein</topology>
    </subcellularLocation>
</comment>
<dbReference type="PANTHER" id="PTHR34390:SF2">
    <property type="entry name" value="SUCCINATE TRANSPORTER SUBUNIT YJJP-RELATED"/>
    <property type="match status" value="1"/>
</dbReference>
<feature type="transmembrane region" description="Helical" evidence="7">
    <location>
        <begin position="315"/>
        <end position="334"/>
    </location>
</feature>
<evidence type="ECO:0000256" key="3">
    <source>
        <dbReference type="ARBA" id="ARBA00022692"/>
    </source>
</evidence>
<dbReference type="EMBL" id="CP119321">
    <property type="protein sequence ID" value="WEK13656.1"/>
    <property type="molecule type" value="Genomic_DNA"/>
</dbReference>
<evidence type="ECO:0000256" key="4">
    <source>
        <dbReference type="ARBA" id="ARBA00022989"/>
    </source>
</evidence>
<sequence length="433" mass="44835">MADASGTPDPDPTHTAELRLEPVGFIARTDAVLRLGALMLGAGASSARVSDSMARAARAVGIEELHSRVGMKDIVSTASRGQMFRTRVAEIRTPAVDADRLTALKRLTNELHPGMTAAAVQERLDGIERMPRRYSSVLRVVAAALACAAFALLNNGGWQEFVAVGIAAGTGQAVRMTIHRLRINEFLVVFASAITALVVYLLVAQLFTLLGLPGGQHDAALTSAVLFLVPGFPLVTGALDLARLDLNSGIARVTYAVLILLATGTAVWGVATMFDATVTQTASPAFAEPWLSLMRFAAGIVGVVGFAVLFSTPPAIALAAALLGATANVGRLALIDAGLMPAVAAAAAALAVGLGAFLVGDRLRAPRVTLTVPAVLIMVPGAAAYRSIAGVIDGDTLAAIQNGMQALFVVVALAIGLTVARVLTEREWQLPAR</sequence>
<feature type="transmembrane region" description="Helical" evidence="7">
    <location>
        <begin position="372"/>
        <end position="392"/>
    </location>
</feature>
<evidence type="ECO:0000259" key="9">
    <source>
        <dbReference type="Pfam" id="PF12821"/>
    </source>
</evidence>
<accession>A0AAJ6B5B7</accession>
<evidence type="ECO:0000313" key="11">
    <source>
        <dbReference type="Proteomes" id="UP001213972"/>
    </source>
</evidence>
<gene>
    <name evidence="10" type="ORF">P0Y48_00145</name>
</gene>
<keyword evidence="2" id="KW-1003">Cell membrane</keyword>
<feature type="transmembrane region" description="Helical" evidence="7">
    <location>
        <begin position="404"/>
        <end position="423"/>
    </location>
</feature>
<organism evidence="10 11">
    <name type="scientific">Candidatus Microbacterium phytovorans</name>
    <dbReference type="NCBI Taxonomy" id="3121374"/>
    <lineage>
        <taxon>Bacteria</taxon>
        <taxon>Bacillati</taxon>
        <taxon>Actinomycetota</taxon>
        <taxon>Actinomycetes</taxon>
        <taxon>Micrococcales</taxon>
        <taxon>Microbacteriaceae</taxon>
        <taxon>Microbacterium</taxon>
    </lineage>
</organism>
<feature type="transmembrane region" description="Helical" evidence="7">
    <location>
        <begin position="186"/>
        <end position="207"/>
    </location>
</feature>
<name>A0AAJ6B5B7_9MICO</name>